<name>A0A967AQP5_9FLAO</name>
<sequence length="76" mass="8626">MAFQHQKPNGLILGVFLVVFFLARFLIEFFKENQVGFEDAMTLNMGQILSIPFIIVGLVIIFWRKGRRAAPVVGKS</sequence>
<keyword evidence="3" id="KW-0808">Transferase</keyword>
<dbReference type="EMBL" id="VIKU02000001">
    <property type="protein sequence ID" value="NHF58641.1"/>
    <property type="molecule type" value="Genomic_DNA"/>
</dbReference>
<evidence type="ECO:0000313" key="8">
    <source>
        <dbReference type="EMBL" id="NHF58641.1"/>
    </source>
</evidence>
<dbReference type="PANTHER" id="PTHR30589">
    <property type="entry name" value="PROLIPOPROTEIN DIACYLGLYCERYL TRANSFERASE"/>
    <property type="match status" value="1"/>
</dbReference>
<keyword evidence="2" id="KW-1003">Cell membrane</keyword>
<evidence type="ECO:0000313" key="9">
    <source>
        <dbReference type="Proteomes" id="UP000707206"/>
    </source>
</evidence>
<dbReference type="AlphaFoldDB" id="A0A967AQP5"/>
<reference evidence="8" key="1">
    <citation type="submission" date="2019-07" db="EMBL/GenBank/DDBJ databases">
        <authorList>
            <person name="De-Chao Zhang Q."/>
        </authorList>
    </citation>
    <scope>NUCLEOTIDE SEQUENCE</scope>
    <source>
        <strain evidence="8">TP-CH-4</strain>
    </source>
</reference>
<evidence type="ECO:0000256" key="6">
    <source>
        <dbReference type="ARBA" id="ARBA00023136"/>
    </source>
</evidence>
<evidence type="ECO:0000256" key="7">
    <source>
        <dbReference type="SAM" id="Phobius"/>
    </source>
</evidence>
<dbReference type="GO" id="GO:0008961">
    <property type="term" value="F:phosphatidylglycerol-prolipoprotein diacylglyceryl transferase activity"/>
    <property type="evidence" value="ECO:0007669"/>
    <property type="project" value="InterPro"/>
</dbReference>
<comment type="similarity">
    <text evidence="1">Belongs to the Lgt family.</text>
</comment>
<gene>
    <name evidence="8" type="ORF">FK220_004780</name>
</gene>
<feature type="transmembrane region" description="Helical" evidence="7">
    <location>
        <begin position="12"/>
        <end position="30"/>
    </location>
</feature>
<dbReference type="GO" id="GO:0042158">
    <property type="term" value="P:lipoprotein biosynthetic process"/>
    <property type="evidence" value="ECO:0007669"/>
    <property type="project" value="InterPro"/>
</dbReference>
<keyword evidence="9" id="KW-1185">Reference proteome</keyword>
<evidence type="ECO:0000256" key="4">
    <source>
        <dbReference type="ARBA" id="ARBA00022692"/>
    </source>
</evidence>
<evidence type="ECO:0008006" key="10">
    <source>
        <dbReference type="Google" id="ProtNLM"/>
    </source>
</evidence>
<evidence type="ECO:0000256" key="5">
    <source>
        <dbReference type="ARBA" id="ARBA00022989"/>
    </source>
</evidence>
<dbReference type="InterPro" id="IPR001640">
    <property type="entry name" value="Lgt"/>
</dbReference>
<dbReference type="GO" id="GO:0005886">
    <property type="term" value="C:plasma membrane"/>
    <property type="evidence" value="ECO:0007669"/>
    <property type="project" value="InterPro"/>
</dbReference>
<feature type="transmembrane region" description="Helical" evidence="7">
    <location>
        <begin position="42"/>
        <end position="63"/>
    </location>
</feature>
<proteinExistence type="inferred from homology"/>
<dbReference type="Pfam" id="PF01790">
    <property type="entry name" value="LGT"/>
    <property type="match status" value="1"/>
</dbReference>
<keyword evidence="5 7" id="KW-1133">Transmembrane helix</keyword>
<organism evidence="8 9">
    <name type="scientific">Pelagihabitans pacificus</name>
    <dbReference type="NCBI Taxonomy" id="2696054"/>
    <lineage>
        <taxon>Bacteria</taxon>
        <taxon>Pseudomonadati</taxon>
        <taxon>Bacteroidota</taxon>
        <taxon>Flavobacteriia</taxon>
        <taxon>Flavobacteriales</taxon>
        <taxon>Flavobacteriaceae</taxon>
        <taxon>Pelagihabitans</taxon>
    </lineage>
</organism>
<dbReference type="PANTHER" id="PTHR30589:SF0">
    <property type="entry name" value="PHOSPHATIDYLGLYCEROL--PROLIPOPROTEIN DIACYLGLYCERYL TRANSFERASE"/>
    <property type="match status" value="1"/>
</dbReference>
<evidence type="ECO:0000256" key="2">
    <source>
        <dbReference type="ARBA" id="ARBA00022475"/>
    </source>
</evidence>
<accession>A0A967AQP5</accession>
<evidence type="ECO:0000256" key="1">
    <source>
        <dbReference type="ARBA" id="ARBA00007150"/>
    </source>
</evidence>
<keyword evidence="4 7" id="KW-0812">Transmembrane</keyword>
<dbReference type="RefSeq" id="WP_152573650.1">
    <property type="nucleotide sequence ID" value="NZ_VIKU02000001.1"/>
</dbReference>
<comment type="caution">
    <text evidence="8">The sequence shown here is derived from an EMBL/GenBank/DDBJ whole genome shotgun (WGS) entry which is preliminary data.</text>
</comment>
<reference evidence="8" key="2">
    <citation type="submission" date="2020-03" db="EMBL/GenBank/DDBJ databases">
        <title>Flavobacteriaceae bacterium strain TP-CH-4, a member of the family Flavobacteriaceae isolated from a deep-sea seamount.</title>
        <authorList>
            <person name="Zhang D.-C."/>
        </authorList>
    </citation>
    <scope>NUCLEOTIDE SEQUENCE</scope>
    <source>
        <strain evidence="8">TP-CH-4</strain>
    </source>
</reference>
<protein>
    <recommendedName>
        <fullName evidence="10">Prolipoprotein diacylglyceryl transferase</fullName>
    </recommendedName>
</protein>
<dbReference type="Proteomes" id="UP000707206">
    <property type="component" value="Unassembled WGS sequence"/>
</dbReference>
<keyword evidence="6 7" id="KW-0472">Membrane</keyword>
<evidence type="ECO:0000256" key="3">
    <source>
        <dbReference type="ARBA" id="ARBA00022679"/>
    </source>
</evidence>